<protein>
    <submittedName>
        <fullName evidence="2">Uncharacterized protein</fullName>
    </submittedName>
</protein>
<organism evidence="2 3">
    <name type="scientific">Prorocentrum cordatum</name>
    <dbReference type="NCBI Taxonomy" id="2364126"/>
    <lineage>
        <taxon>Eukaryota</taxon>
        <taxon>Sar</taxon>
        <taxon>Alveolata</taxon>
        <taxon>Dinophyceae</taxon>
        <taxon>Prorocentrales</taxon>
        <taxon>Prorocentraceae</taxon>
        <taxon>Prorocentrum</taxon>
    </lineage>
</organism>
<sequence>RPVGRDEWEGVGVRCGASTPRLPSPSLPSPPSPPSLPVAHGGVLAQPVQIVPPPAESEYVSSDAVFGRGGASPAGGERWGESDPQPHPMDVLGSQLAGRQETPTFADVGASHGAAASADHEPEFAAGASHGAAASADHEPEFAAPSRQPPWARPAGRPAFPELSRAGDDLRSCAANWKSKDRENCTAFNAPLDALSQFLQQQQDQQKFR</sequence>
<gene>
    <name evidence="2" type="ORF">PCOR1329_LOCUS51787</name>
</gene>
<keyword evidence="3" id="KW-1185">Reference proteome</keyword>
<dbReference type="EMBL" id="CAUYUJ010016287">
    <property type="protein sequence ID" value="CAK0863702.1"/>
    <property type="molecule type" value="Genomic_DNA"/>
</dbReference>
<feature type="region of interest" description="Disordered" evidence="1">
    <location>
        <begin position="1"/>
        <end position="41"/>
    </location>
</feature>
<reference evidence="2" key="1">
    <citation type="submission" date="2023-10" db="EMBL/GenBank/DDBJ databases">
        <authorList>
            <person name="Chen Y."/>
            <person name="Shah S."/>
            <person name="Dougan E. K."/>
            <person name="Thang M."/>
            <person name="Chan C."/>
        </authorList>
    </citation>
    <scope>NUCLEOTIDE SEQUENCE [LARGE SCALE GENOMIC DNA]</scope>
</reference>
<comment type="caution">
    <text evidence="2">The sequence shown here is derived from an EMBL/GenBank/DDBJ whole genome shotgun (WGS) entry which is preliminary data.</text>
</comment>
<accession>A0ABN9UUK0</accession>
<feature type="compositionally biased region" description="Low complexity" evidence="1">
    <location>
        <begin position="106"/>
        <end position="117"/>
    </location>
</feature>
<name>A0ABN9UUK0_9DINO</name>
<dbReference type="Proteomes" id="UP001189429">
    <property type="component" value="Unassembled WGS sequence"/>
</dbReference>
<evidence type="ECO:0000313" key="2">
    <source>
        <dbReference type="EMBL" id="CAK0863702.1"/>
    </source>
</evidence>
<evidence type="ECO:0000313" key="3">
    <source>
        <dbReference type="Proteomes" id="UP001189429"/>
    </source>
</evidence>
<feature type="region of interest" description="Disordered" evidence="1">
    <location>
        <begin position="54"/>
        <end position="168"/>
    </location>
</feature>
<proteinExistence type="predicted"/>
<evidence type="ECO:0000256" key="1">
    <source>
        <dbReference type="SAM" id="MobiDB-lite"/>
    </source>
</evidence>
<feature type="non-terminal residue" evidence="2">
    <location>
        <position position="1"/>
    </location>
</feature>
<feature type="compositionally biased region" description="Low complexity" evidence="1">
    <location>
        <begin position="125"/>
        <end position="135"/>
    </location>
</feature>
<feature type="compositionally biased region" description="Pro residues" evidence="1">
    <location>
        <begin position="22"/>
        <end position="36"/>
    </location>
</feature>